<dbReference type="EMBL" id="JH818114">
    <property type="protein sequence ID" value="EKC24455.1"/>
    <property type="molecule type" value="Genomic_DNA"/>
</dbReference>
<dbReference type="HOGENOM" id="CLU_1200846_0_0_1"/>
<dbReference type="Pfam" id="PF00008">
    <property type="entry name" value="EGF"/>
    <property type="match status" value="1"/>
</dbReference>
<dbReference type="PANTHER" id="PTHR12916:SF11">
    <property type="entry name" value="MUCIN-4"/>
    <property type="match status" value="1"/>
</dbReference>
<dbReference type="InParanoid" id="K1Q6F5"/>
<feature type="disulfide bond" evidence="5">
    <location>
        <begin position="62"/>
        <end position="71"/>
    </location>
</feature>
<name>K1Q6F5_MAGGI</name>
<sequence>MTAVVWDLLWKAKAIPRGLVGTPFSIKKTPDPESPDINECLDDPCHNGGTCRNNAGSFKCTCADGFTGALCNEDIDECQTDPCFNGANCTNTPGSFTCTCNAGWTGIVCNEDINECLDNPCHNGGSCSNIDGSFKCTCAGGFTGALCNEVLQNIALEKSAKQSSTKSDFNAAYAVDGNRGTNFLVDKCTHTDDGDKSPWWRVDLQAVYSITSVGILNRGKDQYEGKCKKAL</sequence>
<feature type="domain" description="EGF-like" evidence="6">
    <location>
        <begin position="112"/>
        <end position="148"/>
    </location>
</feature>
<dbReference type="FunFam" id="2.10.25.10:FF:000471">
    <property type="entry name" value="Protein lin-12"/>
    <property type="match status" value="1"/>
</dbReference>
<dbReference type="InterPro" id="IPR000152">
    <property type="entry name" value="EGF-type_Asp/Asn_hydroxyl_site"/>
</dbReference>
<dbReference type="InterPro" id="IPR001881">
    <property type="entry name" value="EGF-like_Ca-bd_dom"/>
</dbReference>
<keyword evidence="4 5" id="KW-1015">Disulfide bond</keyword>
<evidence type="ECO:0000256" key="5">
    <source>
        <dbReference type="PROSITE-ProRule" id="PRU00076"/>
    </source>
</evidence>
<comment type="similarity">
    <text evidence="1">Belongs to the NOTCH family.</text>
</comment>
<keyword evidence="3" id="KW-0677">Repeat</keyword>
<dbReference type="InterPro" id="IPR049883">
    <property type="entry name" value="NOTCH1_EGF-like"/>
</dbReference>
<dbReference type="GO" id="GO:0005509">
    <property type="term" value="F:calcium ion binding"/>
    <property type="evidence" value="ECO:0007669"/>
    <property type="project" value="InterPro"/>
</dbReference>
<dbReference type="Gene3D" id="2.60.120.260">
    <property type="entry name" value="Galactose-binding domain-like"/>
    <property type="match status" value="1"/>
</dbReference>
<dbReference type="SUPFAM" id="SSF49785">
    <property type="entry name" value="Galactose-binding domain-like"/>
    <property type="match status" value="1"/>
</dbReference>
<proteinExistence type="inferred from homology"/>
<gene>
    <name evidence="7" type="ORF">CGI_10005838</name>
</gene>
<dbReference type="SUPFAM" id="SSF57184">
    <property type="entry name" value="Growth factor receptor domain"/>
    <property type="match status" value="1"/>
</dbReference>
<dbReference type="AlphaFoldDB" id="K1Q6F5"/>
<dbReference type="FunFam" id="2.10.25.10:FF:000125">
    <property type="entry name" value="Neurogenic locus notch protein-like"/>
    <property type="match status" value="2"/>
</dbReference>
<evidence type="ECO:0000256" key="4">
    <source>
        <dbReference type="ARBA" id="ARBA00023157"/>
    </source>
</evidence>
<evidence type="ECO:0000256" key="3">
    <source>
        <dbReference type="ARBA" id="ARBA00022737"/>
    </source>
</evidence>
<dbReference type="GO" id="GO:0005112">
    <property type="term" value="F:Notch binding"/>
    <property type="evidence" value="ECO:0007669"/>
    <property type="project" value="TreeGrafter"/>
</dbReference>
<evidence type="ECO:0000256" key="2">
    <source>
        <dbReference type="ARBA" id="ARBA00022536"/>
    </source>
</evidence>
<dbReference type="PROSITE" id="PS01186">
    <property type="entry name" value="EGF_2"/>
    <property type="match status" value="3"/>
</dbReference>
<dbReference type="InterPro" id="IPR008979">
    <property type="entry name" value="Galactose-bd-like_sf"/>
</dbReference>
<evidence type="ECO:0000259" key="6">
    <source>
        <dbReference type="PROSITE" id="PS50026"/>
    </source>
</evidence>
<dbReference type="Pfam" id="PF22633">
    <property type="entry name" value="F5_F8_type_C_2"/>
    <property type="match status" value="1"/>
</dbReference>
<dbReference type="InterPro" id="IPR000742">
    <property type="entry name" value="EGF"/>
</dbReference>
<dbReference type="PROSITE" id="PS50026">
    <property type="entry name" value="EGF_3"/>
    <property type="match status" value="3"/>
</dbReference>
<dbReference type="PRINTS" id="PR00010">
    <property type="entry name" value="EGFBLOOD"/>
</dbReference>
<feature type="domain" description="EGF-like" evidence="6">
    <location>
        <begin position="36"/>
        <end position="72"/>
    </location>
</feature>
<accession>K1Q6F5</accession>
<organism evidence="7">
    <name type="scientific">Magallana gigas</name>
    <name type="common">Pacific oyster</name>
    <name type="synonym">Crassostrea gigas</name>
    <dbReference type="NCBI Taxonomy" id="29159"/>
    <lineage>
        <taxon>Eukaryota</taxon>
        <taxon>Metazoa</taxon>
        <taxon>Spiralia</taxon>
        <taxon>Lophotrochozoa</taxon>
        <taxon>Mollusca</taxon>
        <taxon>Bivalvia</taxon>
        <taxon>Autobranchia</taxon>
        <taxon>Pteriomorphia</taxon>
        <taxon>Ostreida</taxon>
        <taxon>Ostreoidea</taxon>
        <taxon>Ostreidae</taxon>
        <taxon>Magallana</taxon>
    </lineage>
</organism>
<dbReference type="SMART" id="SM00179">
    <property type="entry name" value="EGF_CA"/>
    <property type="match status" value="3"/>
</dbReference>
<dbReference type="CDD" id="cd00054">
    <property type="entry name" value="EGF_CA"/>
    <property type="match status" value="3"/>
</dbReference>
<keyword evidence="2 5" id="KW-0245">EGF-like domain</keyword>
<dbReference type="PROSITE" id="PS00022">
    <property type="entry name" value="EGF_1"/>
    <property type="match status" value="3"/>
</dbReference>
<dbReference type="PANTHER" id="PTHR12916">
    <property type="entry name" value="CYTOCHROME C OXIDASE POLYPEPTIDE VIC-2"/>
    <property type="match status" value="1"/>
</dbReference>
<dbReference type="PROSITE" id="PS00010">
    <property type="entry name" value="ASX_HYDROXYL"/>
    <property type="match status" value="3"/>
</dbReference>
<feature type="disulfide bond" evidence="5">
    <location>
        <begin position="138"/>
        <end position="147"/>
    </location>
</feature>
<dbReference type="Pfam" id="PF07645">
    <property type="entry name" value="EGF_CA"/>
    <property type="match status" value="2"/>
</dbReference>
<comment type="caution">
    <text evidence="5">Lacks conserved residue(s) required for the propagation of feature annotation.</text>
</comment>
<dbReference type="PROSITE" id="PS01187">
    <property type="entry name" value="EGF_CA"/>
    <property type="match status" value="2"/>
</dbReference>
<feature type="disulfide bond" evidence="5">
    <location>
        <begin position="100"/>
        <end position="109"/>
    </location>
</feature>
<evidence type="ECO:0000256" key="1">
    <source>
        <dbReference type="ARBA" id="ARBA00005847"/>
    </source>
</evidence>
<dbReference type="InterPro" id="IPR009030">
    <property type="entry name" value="Growth_fac_rcpt_cys_sf"/>
</dbReference>
<protein>
    <submittedName>
        <fullName evidence="7">Protocadherin Fat 4</fullName>
    </submittedName>
</protein>
<feature type="domain" description="EGF-like" evidence="6">
    <location>
        <begin position="74"/>
        <end position="110"/>
    </location>
</feature>
<dbReference type="GO" id="GO:0007219">
    <property type="term" value="P:Notch signaling pathway"/>
    <property type="evidence" value="ECO:0007669"/>
    <property type="project" value="TreeGrafter"/>
</dbReference>
<reference evidence="7" key="1">
    <citation type="journal article" date="2012" name="Nature">
        <title>The oyster genome reveals stress adaptation and complexity of shell formation.</title>
        <authorList>
            <person name="Zhang G."/>
            <person name="Fang X."/>
            <person name="Guo X."/>
            <person name="Li L."/>
            <person name="Luo R."/>
            <person name="Xu F."/>
            <person name="Yang P."/>
            <person name="Zhang L."/>
            <person name="Wang X."/>
            <person name="Qi H."/>
            <person name="Xiong Z."/>
            <person name="Que H."/>
            <person name="Xie Y."/>
            <person name="Holland P.W."/>
            <person name="Paps J."/>
            <person name="Zhu Y."/>
            <person name="Wu F."/>
            <person name="Chen Y."/>
            <person name="Wang J."/>
            <person name="Peng C."/>
            <person name="Meng J."/>
            <person name="Yang L."/>
            <person name="Liu J."/>
            <person name="Wen B."/>
            <person name="Zhang N."/>
            <person name="Huang Z."/>
            <person name="Zhu Q."/>
            <person name="Feng Y."/>
            <person name="Mount A."/>
            <person name="Hedgecock D."/>
            <person name="Xu Z."/>
            <person name="Liu Y."/>
            <person name="Domazet-Loso T."/>
            <person name="Du Y."/>
            <person name="Sun X."/>
            <person name="Zhang S."/>
            <person name="Liu B."/>
            <person name="Cheng P."/>
            <person name="Jiang X."/>
            <person name="Li J."/>
            <person name="Fan D."/>
            <person name="Wang W."/>
            <person name="Fu W."/>
            <person name="Wang T."/>
            <person name="Wang B."/>
            <person name="Zhang J."/>
            <person name="Peng Z."/>
            <person name="Li Y."/>
            <person name="Li N."/>
            <person name="Wang J."/>
            <person name="Chen M."/>
            <person name="He Y."/>
            <person name="Tan F."/>
            <person name="Song X."/>
            <person name="Zheng Q."/>
            <person name="Huang R."/>
            <person name="Yang H."/>
            <person name="Du X."/>
            <person name="Chen L."/>
            <person name="Yang M."/>
            <person name="Gaffney P.M."/>
            <person name="Wang S."/>
            <person name="Luo L."/>
            <person name="She Z."/>
            <person name="Ming Y."/>
            <person name="Huang W."/>
            <person name="Zhang S."/>
            <person name="Huang B."/>
            <person name="Zhang Y."/>
            <person name="Qu T."/>
            <person name="Ni P."/>
            <person name="Miao G."/>
            <person name="Wang J."/>
            <person name="Wang Q."/>
            <person name="Steinberg C.E."/>
            <person name="Wang H."/>
            <person name="Li N."/>
            <person name="Qian L."/>
            <person name="Zhang G."/>
            <person name="Li Y."/>
            <person name="Yang H."/>
            <person name="Liu X."/>
            <person name="Wang J."/>
            <person name="Yin Y."/>
            <person name="Wang J."/>
        </authorList>
    </citation>
    <scope>NUCLEOTIDE SEQUENCE [LARGE SCALE GENOMIC DNA]</scope>
    <source>
        <strain evidence="7">05x7-T-G4-1.051#20</strain>
    </source>
</reference>
<dbReference type="InterPro" id="IPR018097">
    <property type="entry name" value="EGF_Ca-bd_CS"/>
</dbReference>
<dbReference type="Gene3D" id="2.10.25.10">
    <property type="entry name" value="Laminin"/>
    <property type="match status" value="3"/>
</dbReference>
<dbReference type="SMART" id="SM00181">
    <property type="entry name" value="EGF"/>
    <property type="match status" value="3"/>
</dbReference>
<evidence type="ECO:0000313" key="7">
    <source>
        <dbReference type="EMBL" id="EKC24455.1"/>
    </source>
</evidence>